<reference evidence="10 11" key="1">
    <citation type="journal article" date="2013" name="BMC Genomics">
        <title>Comparative genomics of parasitic silkworm microsporidia reveal an association between genome expansion and host adaptation.</title>
        <authorList>
            <person name="Pan G."/>
            <person name="Xu J."/>
            <person name="Li T."/>
            <person name="Xia Q."/>
            <person name="Liu S.L."/>
            <person name="Zhang G."/>
            <person name="Li S."/>
            <person name="Li C."/>
            <person name="Liu H."/>
            <person name="Yang L."/>
            <person name="Liu T."/>
            <person name="Zhang X."/>
            <person name="Wu Z."/>
            <person name="Fan W."/>
            <person name="Dang X."/>
            <person name="Xiang H."/>
            <person name="Tao M."/>
            <person name="Li Y."/>
            <person name="Hu J."/>
            <person name="Li Z."/>
            <person name="Lin L."/>
            <person name="Luo J."/>
            <person name="Geng L."/>
            <person name="Wang L."/>
            <person name="Long M."/>
            <person name="Wan Y."/>
            <person name="He N."/>
            <person name="Zhang Z."/>
            <person name="Lu C."/>
            <person name="Keeling P.J."/>
            <person name="Wang J."/>
            <person name="Xiang Z."/>
            <person name="Zhou Z."/>
        </authorList>
    </citation>
    <scope>NUCLEOTIDE SEQUENCE [LARGE SCALE GENOMIC DNA]</scope>
    <source>
        <strain evidence="11">CQ1 / CVCC 102059</strain>
    </source>
</reference>
<dbReference type="PANTHER" id="PTHR10263">
    <property type="entry name" value="V-TYPE PROTON ATPASE PROTEOLIPID SUBUNIT"/>
    <property type="match status" value="1"/>
</dbReference>
<keyword evidence="3" id="KW-0813">Transport</keyword>
<keyword evidence="11" id="KW-1185">Reference proteome</keyword>
<comment type="similarity">
    <text evidence="2">Belongs to the V-ATPase proteolipid subunit family.</text>
</comment>
<keyword evidence="6" id="KW-0406">Ion transport</keyword>
<dbReference type="VEuPathDB" id="MicrosporidiaDB:NBO_7g0028"/>
<keyword evidence="4 8" id="KW-0812">Transmembrane</keyword>
<dbReference type="Gene3D" id="1.20.120.610">
    <property type="entry name" value="lithium bound rotor ring of v- atpase"/>
    <property type="match status" value="1"/>
</dbReference>
<evidence type="ECO:0000256" key="4">
    <source>
        <dbReference type="ARBA" id="ARBA00022692"/>
    </source>
</evidence>
<gene>
    <name evidence="10" type="primary">VATO</name>
    <name evidence="10" type="ORF">NBO_7g0028</name>
</gene>
<sequence>MFKILFLTTCVLLPIAYLINRVKEGDIAIIGYSGILLALTLGMIGTAKGMISISSYVSGASLVTPRVATKSIFGIVICEAGMICTVLHVVQSAMKVITMKQTYLNNFLMMTSCIIVGSSIYFSCVSVGIICGIITMMDAKDPTLFFKIIVMEVIPAGIGVLGFVCGVIFSSKIDDPNFVK</sequence>
<evidence type="ECO:0000313" key="10">
    <source>
        <dbReference type="EMBL" id="EOB15210.1"/>
    </source>
</evidence>
<keyword evidence="7 8" id="KW-0472">Membrane</keyword>
<evidence type="ECO:0000256" key="2">
    <source>
        <dbReference type="ARBA" id="ARBA00007296"/>
    </source>
</evidence>
<feature type="transmembrane region" description="Helical" evidence="8">
    <location>
        <begin position="114"/>
        <end position="137"/>
    </location>
</feature>
<evidence type="ECO:0000256" key="3">
    <source>
        <dbReference type="ARBA" id="ARBA00022448"/>
    </source>
</evidence>
<comment type="subcellular location">
    <subcellularLocation>
        <location evidence="1">Membrane</location>
        <topology evidence="1">Multi-pass membrane protein</topology>
    </subcellularLocation>
</comment>
<evidence type="ECO:0000256" key="7">
    <source>
        <dbReference type="ARBA" id="ARBA00023136"/>
    </source>
</evidence>
<organism evidence="10 11">
    <name type="scientific">Nosema bombycis (strain CQ1 / CVCC 102059)</name>
    <name type="common">Microsporidian parasite</name>
    <name type="synonym">Pebrine of silkworm</name>
    <dbReference type="NCBI Taxonomy" id="578461"/>
    <lineage>
        <taxon>Eukaryota</taxon>
        <taxon>Fungi</taxon>
        <taxon>Fungi incertae sedis</taxon>
        <taxon>Microsporidia</taxon>
        <taxon>Nosematidae</taxon>
        <taxon>Nosema</taxon>
    </lineage>
</organism>
<dbReference type="Pfam" id="PF00137">
    <property type="entry name" value="ATP-synt_C"/>
    <property type="match status" value="1"/>
</dbReference>
<evidence type="ECO:0000256" key="5">
    <source>
        <dbReference type="ARBA" id="ARBA00022989"/>
    </source>
</evidence>
<feature type="transmembrane region" description="Helical" evidence="8">
    <location>
        <begin position="144"/>
        <end position="169"/>
    </location>
</feature>
<feature type="domain" description="V-ATPase proteolipid subunit C-like" evidence="9">
    <location>
        <begin position="112"/>
        <end position="169"/>
    </location>
</feature>
<protein>
    <submittedName>
        <fullName evidence="10">Vacuolar ATP synthase 21 kDa proteolipid subunit</fullName>
    </submittedName>
</protein>
<evidence type="ECO:0000313" key="11">
    <source>
        <dbReference type="Proteomes" id="UP000016927"/>
    </source>
</evidence>
<evidence type="ECO:0000259" key="9">
    <source>
        <dbReference type="Pfam" id="PF00137"/>
    </source>
</evidence>
<proteinExistence type="inferred from homology"/>
<accession>R0MLT4</accession>
<name>R0MLT4_NOSB1</name>
<dbReference type="InterPro" id="IPR002379">
    <property type="entry name" value="ATPase_proteolipid_c-like_dom"/>
</dbReference>
<dbReference type="AlphaFoldDB" id="R0MLT4"/>
<keyword evidence="5 8" id="KW-1133">Transmembrane helix</keyword>
<evidence type="ECO:0000256" key="6">
    <source>
        <dbReference type="ARBA" id="ARBA00023065"/>
    </source>
</evidence>
<dbReference type="OMA" id="MVNVACG"/>
<dbReference type="CDD" id="cd18178">
    <property type="entry name" value="ATP-synt_Vo_c_ATP6F_rpt2"/>
    <property type="match status" value="1"/>
</dbReference>
<evidence type="ECO:0000256" key="1">
    <source>
        <dbReference type="ARBA" id="ARBA00004141"/>
    </source>
</evidence>
<dbReference type="InterPro" id="IPR035921">
    <property type="entry name" value="F/V-ATP_Csub_sf"/>
</dbReference>
<dbReference type="SUPFAM" id="SSF81333">
    <property type="entry name" value="F1F0 ATP synthase subunit C"/>
    <property type="match status" value="1"/>
</dbReference>
<dbReference type="HOGENOM" id="CLU_107724_1_0_1"/>
<dbReference type="STRING" id="578461.R0MLT4"/>
<dbReference type="GO" id="GO:0033177">
    <property type="term" value="C:proton-transporting two-sector ATPase complex, proton-transporting domain"/>
    <property type="evidence" value="ECO:0007669"/>
    <property type="project" value="InterPro"/>
</dbReference>
<dbReference type="Proteomes" id="UP000016927">
    <property type="component" value="Unassembled WGS sequence"/>
</dbReference>
<feature type="transmembrane region" description="Helical" evidence="8">
    <location>
        <begin position="72"/>
        <end position="94"/>
    </location>
</feature>
<dbReference type="GO" id="GO:0015078">
    <property type="term" value="F:proton transmembrane transporter activity"/>
    <property type="evidence" value="ECO:0007669"/>
    <property type="project" value="InterPro"/>
</dbReference>
<dbReference type="EMBL" id="KB908915">
    <property type="protein sequence ID" value="EOB15210.1"/>
    <property type="molecule type" value="Genomic_DNA"/>
</dbReference>
<feature type="transmembrane region" description="Helical" evidence="8">
    <location>
        <begin position="28"/>
        <end position="51"/>
    </location>
</feature>
<dbReference type="OrthoDB" id="10264021at2759"/>
<evidence type="ECO:0000256" key="8">
    <source>
        <dbReference type="SAM" id="Phobius"/>
    </source>
</evidence>